<sequence length="694" mass="80491">MYNQKLLQSYLLKLGVRADYHIWLTSPEMEDFVLIDQTGECIANPPSQQSLDQIYILDVQDGNTYFYFNYPGDYQVVICLNQELRISDDDFEVLYHFLYPCYADYSLRASQFKIDKIIENIRHTTSVLDVEDLFSSILANTIEVIPNADLGTLWLYKPEIDRFVCKASYGNLFHGIRQMQFKDDEGFIGYSFKRKTPELFTNIVELTSQDVWTASPDNNQYWDKRIDLSKSVKSMLTAPIMIDDRVECVIILCQIKTKTTLTDQDLQLLQGFSSQVGIVLKNAKLFSDLKRQNELLLKRDDIHTTLTNLSLQSMGVNKVIRELTRMIGLTIFFVDLIQNECIPETKGLTDNPSFKELYNYLNNHTNQRESSSYILTQSKTGSHYLYPIRSGNVILGCIIIRAQRPLEQMDRIALETGHSILALQLVKKQTLVEFYYKKKRELFNEIIQVRETEELQQKARELGIKEHTNLVSVLFEFSGFTDPLELETHVHRLISQMKIDLSPTIQTVFGHNNEVTVLACVKTPSDLLTFKKKINQMIADWTSMEEILLNIGMGSIYDGLHLIEKSYLEAKKALSYLRSRKRSGFIQYSEIGVNRLFINQNEEEILEFVMQVFEPLRTTQGNNNSLEQTLLAYFDCNRSATQTAKKLHIHINTLYLRLKKIEESLQISLENPEHVLRIQLACYLIQSYEKVENK</sequence>
<evidence type="ECO:0000313" key="3">
    <source>
        <dbReference type="EMBL" id="SEN04838.1"/>
    </source>
</evidence>
<keyword evidence="4" id="KW-1185">Reference proteome</keyword>
<dbReference type="InterPro" id="IPR051448">
    <property type="entry name" value="CdaR-like_regulators"/>
</dbReference>
<dbReference type="InterPro" id="IPR003018">
    <property type="entry name" value="GAF"/>
</dbReference>
<reference evidence="4" key="1">
    <citation type="submission" date="2016-10" db="EMBL/GenBank/DDBJ databases">
        <authorList>
            <person name="Varghese N."/>
            <person name="Submissions S."/>
        </authorList>
    </citation>
    <scope>NUCLEOTIDE SEQUENCE [LARGE SCALE GENOMIC DNA]</scope>
    <source>
        <strain evidence="4">B48,IBRC-M 10115,DSM 25386,CECT 8001</strain>
    </source>
</reference>
<dbReference type="OrthoDB" id="143422at2"/>
<proteinExistence type="inferred from homology"/>
<evidence type="ECO:0000259" key="2">
    <source>
        <dbReference type="SMART" id="SM00065"/>
    </source>
</evidence>
<dbReference type="Gene3D" id="1.10.10.2840">
    <property type="entry name" value="PucR C-terminal helix-turn-helix domain"/>
    <property type="match status" value="1"/>
</dbReference>
<dbReference type="SUPFAM" id="SSF55781">
    <property type="entry name" value="GAF domain-like"/>
    <property type="match status" value="1"/>
</dbReference>
<feature type="domain" description="GAF" evidence="2">
    <location>
        <begin position="129"/>
        <end position="290"/>
    </location>
</feature>
<dbReference type="InterPro" id="IPR029016">
    <property type="entry name" value="GAF-like_dom_sf"/>
</dbReference>
<dbReference type="Pfam" id="PF13556">
    <property type="entry name" value="HTH_30"/>
    <property type="match status" value="1"/>
</dbReference>
<name>A0A1H8DE83_9BACI</name>
<evidence type="ECO:0000313" key="4">
    <source>
        <dbReference type="Proteomes" id="UP000198553"/>
    </source>
</evidence>
<dbReference type="InterPro" id="IPR042070">
    <property type="entry name" value="PucR_C-HTH_sf"/>
</dbReference>
<dbReference type="InterPro" id="IPR025736">
    <property type="entry name" value="PucR_C-HTH_dom"/>
</dbReference>
<dbReference type="RefSeq" id="WP_090746074.1">
    <property type="nucleotide sequence ID" value="NZ_FOBW01000008.1"/>
</dbReference>
<dbReference type="STRING" id="930146.SAMN05192533_108163"/>
<dbReference type="PANTHER" id="PTHR33744:SF1">
    <property type="entry name" value="DNA-BINDING TRANSCRIPTIONAL ACTIVATOR ADER"/>
    <property type="match status" value="1"/>
</dbReference>
<dbReference type="Gene3D" id="3.30.450.40">
    <property type="match status" value="1"/>
</dbReference>
<dbReference type="EMBL" id="FOBW01000008">
    <property type="protein sequence ID" value="SEN04838.1"/>
    <property type="molecule type" value="Genomic_DNA"/>
</dbReference>
<dbReference type="Proteomes" id="UP000198553">
    <property type="component" value="Unassembled WGS sequence"/>
</dbReference>
<evidence type="ECO:0000256" key="1">
    <source>
        <dbReference type="ARBA" id="ARBA00006754"/>
    </source>
</evidence>
<dbReference type="Pfam" id="PF17853">
    <property type="entry name" value="GGDEF_2"/>
    <property type="match status" value="1"/>
</dbReference>
<comment type="similarity">
    <text evidence="1">Belongs to the CdaR family.</text>
</comment>
<gene>
    <name evidence="3" type="ORF">SAMN05192533_108163</name>
</gene>
<dbReference type="InterPro" id="IPR041522">
    <property type="entry name" value="CdaR_GGDEF"/>
</dbReference>
<dbReference type="SMART" id="SM00065">
    <property type="entry name" value="GAF"/>
    <property type="match status" value="1"/>
</dbReference>
<dbReference type="AlphaFoldDB" id="A0A1H8DE83"/>
<dbReference type="PANTHER" id="PTHR33744">
    <property type="entry name" value="CARBOHYDRATE DIACID REGULATOR"/>
    <property type="match status" value="1"/>
</dbReference>
<dbReference type="Pfam" id="PF13185">
    <property type="entry name" value="GAF_2"/>
    <property type="match status" value="1"/>
</dbReference>
<accession>A0A1H8DE83</accession>
<protein>
    <submittedName>
        <fullName evidence="3">GAF domain-containing protein</fullName>
    </submittedName>
</protein>
<organism evidence="3 4">
    <name type="scientific">Mesobacillus persicus</name>
    <dbReference type="NCBI Taxonomy" id="930146"/>
    <lineage>
        <taxon>Bacteria</taxon>
        <taxon>Bacillati</taxon>
        <taxon>Bacillota</taxon>
        <taxon>Bacilli</taxon>
        <taxon>Bacillales</taxon>
        <taxon>Bacillaceae</taxon>
        <taxon>Mesobacillus</taxon>
    </lineage>
</organism>